<feature type="compositionally biased region" description="Polar residues" evidence="14">
    <location>
        <begin position="583"/>
        <end position="592"/>
    </location>
</feature>
<dbReference type="Proteomes" id="UP000597877">
    <property type="component" value="Unassembled WGS sequence"/>
</dbReference>
<dbReference type="InterPro" id="IPR011583">
    <property type="entry name" value="Chitinase_II/V-like_cat"/>
</dbReference>
<evidence type="ECO:0000259" key="16">
    <source>
        <dbReference type="PROSITE" id="PS51910"/>
    </source>
</evidence>
<dbReference type="PROSITE" id="PS51910">
    <property type="entry name" value="GH18_2"/>
    <property type="match status" value="1"/>
</dbReference>
<gene>
    <name evidence="17" type="ORF">H8S00_11885</name>
</gene>
<keyword evidence="10" id="KW-0961">Cell wall biogenesis/degradation</keyword>
<evidence type="ECO:0000256" key="11">
    <source>
        <dbReference type="ARBA" id="ARBA00037126"/>
    </source>
</evidence>
<keyword evidence="2" id="KW-1003">Cell membrane</keyword>
<evidence type="ECO:0000256" key="4">
    <source>
        <dbReference type="ARBA" id="ARBA00022801"/>
    </source>
</evidence>
<evidence type="ECO:0000256" key="14">
    <source>
        <dbReference type="SAM" id="MobiDB-lite"/>
    </source>
</evidence>
<sequence length="1258" mass="138707">MTYFKKMGRRVLAMTMAVCLSLGLICGISFVGNTVKEVKAADTGFTKNDFLKCDGTYIKNNYGKGSNVYLRGTNAGGVFVQESWMNATNAGDYKTTMATLKNRFGESTMYDLLDLYESNYWTEADFDNCKNLGMSVIRVPFTYMNLYRQSGNSWVLKDNAFSRLDWFVEQASKRGIYVILDLHGAFGSQNGQDHSGEVIDNVSDVTFFSNDTLKNQTLELWKVVAARYAGNPAVAAYDTLNEPGEKAGTTNSKHWAFYNQMYNAIRSVDPDHIIIMESCWGTSNLPNPSTYGWTNVMYEYHHYPWDYQSDLSGQKNAVDNLVNSVNNANYGVPTYIGEFTCFDLQDGWTYELDRFNKEGWHYTSWSYKTTNSGSWGIYKEKTTDKVDIWNDSEATIRTKWGAASLGTGDKGSNGLVYNVMKAALPGTVVMADTALTDDSYFSIKTNINGKYVCAENYGMTALISDRISAGEWEQFRVVYNSDGTVSFQSRANNKYLCAVFDDTDTENPILPRSSSIGTWEKFYVEQNSDGTYALRTYVNNYYVQADINDTNAGILHAISTTVGTWEKLTFEAKNSAALPKVNGGQQETTQPSTEAPTQAPTQKPTETPTEEEVSVDIPTTSGKYGKNFKAVAYYPNWYGDFTSKVQWDKLTHVNYSFALPNDNGTIDSVSGSAGVINSLISVAHANDVKVNVAVGGWSYSDGRECARVFENATNTDAKRQSLANAILAIVDQYGFDGVDIDWEYPTASSASQFTSFMRYLRTGLTSRGKVLTSAVQATGGTYQTDEVLQMVDWINVMAYDGDAGSGHSPYSLIVNSYNYWHGTRGMDASKVVLGVPFYERPNWASYADIVNANSANAYNDSAVINGTTVYYNGINTMSQKAKFAAENAGGIMIWEISQDTTNSSLSLMNAIYNSATAVVGKGGTTATVTDIPGTISIDSYGDKTSGITINTEGNVKYAGNLVNNSYLDYYIKAAQKGTYTINLPLAAGDAQYNAKNIIVKLNDTVVATVPITASSSWTTFVNHTADITLPAKGTYKLSIVADSGACNVADLTVSKKAEETTVPVTEKPTEAPTEKPTEAPTQAPEDDFTIEINGYQISTTVEGHRVVYSVADPNDEVVSSGLVYGLSDYATAADMVVNSSNSSVKSYQSTEAGKCPISYSTFEGGQSYTMTMQFVNTEKYFSDKMMVRAYAQLKNGKYVYSDVKTYTIYSIADTLYQGRKMNTFSGHSYLYDKILKVVNSNYKEIDYNWNDIVVKPWK</sequence>
<dbReference type="SUPFAM" id="SSF51445">
    <property type="entry name" value="(Trans)glycosidases"/>
    <property type="match status" value="2"/>
</dbReference>
<evidence type="ECO:0000256" key="9">
    <source>
        <dbReference type="ARBA" id="ARBA00023295"/>
    </source>
</evidence>
<dbReference type="SMART" id="SM00636">
    <property type="entry name" value="Glyco_18"/>
    <property type="match status" value="1"/>
</dbReference>
<dbReference type="InterPro" id="IPR017853">
    <property type="entry name" value="GH"/>
</dbReference>
<comment type="subcellular location">
    <subcellularLocation>
        <location evidence="1">Cell membrane</location>
        <topology evidence="1">Single-pass type II membrane protein</topology>
    </subcellularLocation>
</comment>
<reference evidence="17 18" key="1">
    <citation type="submission" date="2020-08" db="EMBL/GenBank/DDBJ databases">
        <title>Genome public.</title>
        <authorList>
            <person name="Liu C."/>
            <person name="Sun Q."/>
        </authorList>
    </citation>
    <scope>NUCLEOTIDE SEQUENCE [LARGE SCALE GENOMIC DNA]</scope>
    <source>
        <strain evidence="17 18">BX4</strain>
    </source>
</reference>
<name>A0ABR7F7D7_9FIRM</name>
<dbReference type="Gene3D" id="2.60.120.260">
    <property type="entry name" value="Galactose-binding domain-like"/>
    <property type="match status" value="1"/>
</dbReference>
<feature type="region of interest" description="Disordered" evidence="14">
    <location>
        <begin position="1057"/>
        <end position="1083"/>
    </location>
</feature>
<keyword evidence="9 13" id="KW-0326">Glycosidase</keyword>
<evidence type="ECO:0000313" key="17">
    <source>
        <dbReference type="EMBL" id="MBC5668670.1"/>
    </source>
</evidence>
<keyword evidence="5" id="KW-0735">Signal-anchor</keyword>
<dbReference type="SUPFAM" id="SSF49785">
    <property type="entry name" value="Galactose-binding domain-like"/>
    <property type="match status" value="1"/>
</dbReference>
<dbReference type="SUPFAM" id="SSF50405">
    <property type="entry name" value="Actin-crosslinking proteins"/>
    <property type="match status" value="1"/>
</dbReference>
<dbReference type="PANTHER" id="PTHR31297:SF34">
    <property type="entry name" value="GLUCAN 1,3-BETA-GLUCOSIDASE 2"/>
    <property type="match status" value="1"/>
</dbReference>
<evidence type="ECO:0000313" key="18">
    <source>
        <dbReference type="Proteomes" id="UP000597877"/>
    </source>
</evidence>
<keyword evidence="6" id="KW-1133">Transmembrane helix</keyword>
<dbReference type="InterPro" id="IPR050386">
    <property type="entry name" value="Glycosyl_hydrolase_5"/>
</dbReference>
<keyword evidence="4 13" id="KW-0378">Hydrolase</keyword>
<accession>A0ABR7F7D7</accession>
<dbReference type="RefSeq" id="WP_186840621.1">
    <property type="nucleotide sequence ID" value="NZ_JACOOZ010000009.1"/>
</dbReference>
<dbReference type="CDD" id="cd00257">
    <property type="entry name" value="beta-trefoil_FSCN-like"/>
    <property type="match status" value="1"/>
</dbReference>
<keyword evidence="3" id="KW-0812">Transmembrane</keyword>
<dbReference type="PANTHER" id="PTHR31297">
    <property type="entry name" value="GLUCAN ENDO-1,6-BETA-GLUCOSIDASE B"/>
    <property type="match status" value="1"/>
</dbReference>
<organism evidence="17 18">
    <name type="scientific">Eubacterium segne</name>
    <dbReference type="NCBI Taxonomy" id="2763045"/>
    <lineage>
        <taxon>Bacteria</taxon>
        <taxon>Bacillati</taxon>
        <taxon>Bacillota</taxon>
        <taxon>Clostridia</taxon>
        <taxon>Eubacteriales</taxon>
        <taxon>Eubacteriaceae</taxon>
        <taxon>Eubacterium</taxon>
    </lineage>
</organism>
<keyword evidence="8" id="KW-0325">Glycoprotein</keyword>
<evidence type="ECO:0000256" key="1">
    <source>
        <dbReference type="ARBA" id="ARBA00004401"/>
    </source>
</evidence>
<feature type="compositionally biased region" description="Basic and acidic residues" evidence="14">
    <location>
        <begin position="1067"/>
        <end position="1077"/>
    </location>
</feature>
<dbReference type="InterPro" id="IPR001579">
    <property type="entry name" value="Glyco_hydro_18_chit_AS"/>
</dbReference>
<keyword evidence="18" id="KW-1185">Reference proteome</keyword>
<dbReference type="Gene3D" id="2.80.10.50">
    <property type="match status" value="1"/>
</dbReference>
<feature type="region of interest" description="Disordered" evidence="14">
    <location>
        <begin position="576"/>
        <end position="618"/>
    </location>
</feature>
<dbReference type="InterPro" id="IPR008979">
    <property type="entry name" value="Galactose-bd-like_sf"/>
</dbReference>
<dbReference type="Pfam" id="PF00704">
    <property type="entry name" value="Glyco_hydro_18"/>
    <property type="match status" value="1"/>
</dbReference>
<comment type="function">
    <text evidence="11">Glucosidase involved in the degradation of cellulosic biomass. Active on lichenan.</text>
</comment>
<dbReference type="Gene3D" id="3.40.5.30">
    <property type="entry name" value="(Trans)glycosidases - domain 2"/>
    <property type="match status" value="1"/>
</dbReference>
<evidence type="ECO:0000256" key="7">
    <source>
        <dbReference type="ARBA" id="ARBA00023136"/>
    </source>
</evidence>
<dbReference type="EMBL" id="JACOOZ010000009">
    <property type="protein sequence ID" value="MBC5668670.1"/>
    <property type="molecule type" value="Genomic_DNA"/>
</dbReference>
<proteinExistence type="predicted"/>
<evidence type="ECO:0000256" key="8">
    <source>
        <dbReference type="ARBA" id="ARBA00023180"/>
    </source>
</evidence>
<evidence type="ECO:0000256" key="5">
    <source>
        <dbReference type="ARBA" id="ARBA00022968"/>
    </source>
</evidence>
<evidence type="ECO:0000256" key="6">
    <source>
        <dbReference type="ARBA" id="ARBA00022989"/>
    </source>
</evidence>
<comment type="caution">
    <text evidence="17">The sequence shown here is derived from an EMBL/GenBank/DDBJ whole genome shotgun (WGS) entry which is preliminary data.</text>
</comment>
<keyword evidence="7" id="KW-0472">Membrane</keyword>
<evidence type="ECO:0000256" key="10">
    <source>
        <dbReference type="ARBA" id="ARBA00023316"/>
    </source>
</evidence>
<feature type="domain" description="CBM6" evidence="15">
    <location>
        <begin position="933"/>
        <end position="1054"/>
    </location>
</feature>
<dbReference type="Pfam" id="PF00150">
    <property type="entry name" value="Cellulase"/>
    <property type="match status" value="1"/>
</dbReference>
<dbReference type="InterPro" id="IPR005084">
    <property type="entry name" value="CBM6"/>
</dbReference>
<dbReference type="PROSITE" id="PS01095">
    <property type="entry name" value="GH18_1"/>
    <property type="match status" value="1"/>
</dbReference>
<evidence type="ECO:0000256" key="2">
    <source>
        <dbReference type="ARBA" id="ARBA00022475"/>
    </source>
</evidence>
<dbReference type="InterPro" id="IPR001547">
    <property type="entry name" value="Glyco_hydro_5"/>
</dbReference>
<evidence type="ECO:0000256" key="13">
    <source>
        <dbReference type="RuleBase" id="RU000489"/>
    </source>
</evidence>
<evidence type="ECO:0000256" key="3">
    <source>
        <dbReference type="ARBA" id="ARBA00022692"/>
    </source>
</evidence>
<dbReference type="Gene3D" id="3.20.20.80">
    <property type="entry name" value="Glycosidases"/>
    <property type="match status" value="2"/>
</dbReference>
<dbReference type="InterPro" id="IPR001223">
    <property type="entry name" value="Glyco_hydro18_cat"/>
</dbReference>
<dbReference type="PROSITE" id="PS51175">
    <property type="entry name" value="CBM6"/>
    <property type="match status" value="1"/>
</dbReference>
<evidence type="ECO:0000256" key="12">
    <source>
        <dbReference type="ARBA" id="ARBA00041260"/>
    </source>
</evidence>
<feature type="domain" description="GH18" evidence="16">
    <location>
        <begin position="628"/>
        <end position="918"/>
    </location>
</feature>
<feature type="compositionally biased region" description="Low complexity" evidence="14">
    <location>
        <begin position="593"/>
        <end position="607"/>
    </location>
</feature>
<evidence type="ECO:0000259" key="15">
    <source>
        <dbReference type="PROSITE" id="PS51175"/>
    </source>
</evidence>
<dbReference type="InterPro" id="IPR008999">
    <property type="entry name" value="Actin-crosslinking"/>
</dbReference>
<protein>
    <recommendedName>
        <fullName evidence="12">Exo-1,3-beta-glucanase D</fullName>
    </recommendedName>
</protein>